<dbReference type="InterPro" id="IPR013786">
    <property type="entry name" value="AcylCoA_DH/ox_N"/>
</dbReference>
<organism evidence="4 5">
    <name type="scientific">Gordonia lacunae</name>
    <dbReference type="NCBI Taxonomy" id="417102"/>
    <lineage>
        <taxon>Bacteria</taxon>
        <taxon>Bacillati</taxon>
        <taxon>Actinomycetota</taxon>
        <taxon>Actinomycetes</taxon>
        <taxon>Mycobacteriales</taxon>
        <taxon>Gordoniaceae</taxon>
        <taxon>Gordonia</taxon>
    </lineage>
</organism>
<feature type="domain" description="Acyl-CoA dehydrogenase C-terminal" evidence="3">
    <location>
        <begin position="236"/>
        <end position="373"/>
    </location>
</feature>
<dbReference type="InterPro" id="IPR046373">
    <property type="entry name" value="Acyl-CoA_Oxase/DH_mid-dom_sf"/>
</dbReference>
<dbReference type="Gene3D" id="2.40.110.10">
    <property type="entry name" value="Butyryl-CoA Dehydrogenase, subunit A, domain 2"/>
    <property type="match status" value="1"/>
</dbReference>
<dbReference type="SUPFAM" id="SSF56645">
    <property type="entry name" value="Acyl-CoA dehydrogenase NM domain-like"/>
    <property type="match status" value="1"/>
</dbReference>
<dbReference type="PANTHER" id="PTHR43884">
    <property type="entry name" value="ACYL-COA DEHYDROGENASE"/>
    <property type="match status" value="1"/>
</dbReference>
<name>A0A2C9ZJ53_9ACTN</name>
<dbReference type="Pfam" id="PF08028">
    <property type="entry name" value="Acyl-CoA_dh_2"/>
    <property type="match status" value="1"/>
</dbReference>
<protein>
    <submittedName>
        <fullName evidence="4">Oxidoreductase</fullName>
    </submittedName>
</protein>
<dbReference type="OrthoDB" id="571684at2"/>
<dbReference type="InterPro" id="IPR036250">
    <property type="entry name" value="AcylCo_DH-like_C"/>
</dbReference>
<dbReference type="GO" id="GO:0050660">
    <property type="term" value="F:flavin adenine dinucleotide binding"/>
    <property type="evidence" value="ECO:0007669"/>
    <property type="project" value="InterPro"/>
</dbReference>
<dbReference type="SUPFAM" id="SSF47203">
    <property type="entry name" value="Acyl-CoA dehydrogenase C-terminal domain-like"/>
    <property type="match status" value="1"/>
</dbReference>
<dbReference type="Proteomes" id="UP000194632">
    <property type="component" value="Unassembled WGS sequence"/>
</dbReference>
<feature type="domain" description="Acyl-CoA dehydrogenase/oxidase N-terminal" evidence="2">
    <location>
        <begin position="24"/>
        <end position="118"/>
    </location>
</feature>
<dbReference type="InterPro" id="IPR013107">
    <property type="entry name" value="Acyl-CoA_DH_C"/>
</dbReference>
<dbReference type="Pfam" id="PF02771">
    <property type="entry name" value="Acyl-CoA_dh_N"/>
    <property type="match status" value="1"/>
</dbReference>
<comment type="caution">
    <text evidence="4">The sequence shown here is derived from an EMBL/GenBank/DDBJ whole genome shotgun (WGS) entry which is preliminary data.</text>
</comment>
<dbReference type="InterPro" id="IPR037069">
    <property type="entry name" value="AcylCoA_DH/ox_N_sf"/>
</dbReference>
<evidence type="ECO:0000256" key="1">
    <source>
        <dbReference type="ARBA" id="ARBA00023002"/>
    </source>
</evidence>
<keyword evidence="5" id="KW-1185">Reference proteome</keyword>
<gene>
    <name evidence="4" type="ORF">CA982_14800</name>
</gene>
<dbReference type="PANTHER" id="PTHR43884:SF12">
    <property type="entry name" value="ISOVALERYL-COA DEHYDROGENASE, MITOCHONDRIAL-RELATED"/>
    <property type="match status" value="1"/>
</dbReference>
<evidence type="ECO:0000259" key="3">
    <source>
        <dbReference type="Pfam" id="PF08028"/>
    </source>
</evidence>
<dbReference type="GO" id="GO:0006552">
    <property type="term" value="P:L-leucine catabolic process"/>
    <property type="evidence" value="ECO:0007669"/>
    <property type="project" value="TreeGrafter"/>
</dbReference>
<evidence type="ECO:0000313" key="5">
    <source>
        <dbReference type="Proteomes" id="UP000194632"/>
    </source>
</evidence>
<keyword evidence="1" id="KW-0560">Oxidoreductase</keyword>
<evidence type="ECO:0000259" key="2">
    <source>
        <dbReference type="Pfam" id="PF02771"/>
    </source>
</evidence>
<dbReference type="RefSeq" id="WP_086536116.1">
    <property type="nucleotide sequence ID" value="NZ_NGFO01000016.1"/>
</dbReference>
<reference evidence="4 5" key="1">
    <citation type="submission" date="2017-05" db="EMBL/GenBank/DDBJ databases">
        <title>Biotechnological potential of actinobacteria isolated from South African environments.</title>
        <authorList>
            <person name="Le Roes-Hill M."/>
            <person name="Prins A."/>
            <person name="Durrell K.A."/>
        </authorList>
    </citation>
    <scope>NUCLEOTIDE SEQUENCE [LARGE SCALE GENOMIC DNA]</scope>
    <source>
        <strain evidence="4">BS2</strain>
    </source>
</reference>
<evidence type="ECO:0000313" key="4">
    <source>
        <dbReference type="EMBL" id="OUC78037.1"/>
    </source>
</evidence>
<dbReference type="Gene3D" id="1.10.540.10">
    <property type="entry name" value="Acyl-CoA dehydrogenase/oxidase, N-terminal domain"/>
    <property type="match status" value="1"/>
</dbReference>
<dbReference type="GO" id="GO:0008470">
    <property type="term" value="F:3-methylbutanoyl-CoA dehydrogenase activity"/>
    <property type="evidence" value="ECO:0007669"/>
    <property type="project" value="TreeGrafter"/>
</dbReference>
<dbReference type="Gene3D" id="1.20.140.10">
    <property type="entry name" value="Butyryl-CoA Dehydrogenase, subunit A, domain 3"/>
    <property type="match status" value="1"/>
</dbReference>
<proteinExistence type="predicted"/>
<dbReference type="InterPro" id="IPR009100">
    <property type="entry name" value="AcylCoA_DH/oxidase_NM_dom_sf"/>
</dbReference>
<accession>A0A2C9ZJ53</accession>
<dbReference type="PIRSF" id="PIRSF016578">
    <property type="entry name" value="HsaA"/>
    <property type="match status" value="1"/>
</dbReference>
<dbReference type="AlphaFoldDB" id="A0A2C9ZJ53"/>
<sequence>MTITEDTTVARGPLAGRYDRILTRIAAGAAERDAERVVPHELVRELADAGFGALRVPREFGGDEVGVGELADLVVDLATADPNFVQLLRAHFLYTESLIHAPASESRSEWLRRSGNGELFGGAYTEKTASNQTHFSTTIEVDDRGRRVVNGEKFYSTGSLYADWIITTGEGPDGIETVVLPSAADGLELVDDWDGFGQRLTASGTTRFRDVDITDTPTLPAEVVPGSYGTSLAQFWHIAALTGIARALHRDVVEYVRGRKRYFSQGSGALPREDAVVQSVVGEISSARFVADTITRQIAGVLADLDAAIVADTVTDEQYDAVEIDVYRAQVSVIDTVLTAATRVFDVGGASALGRDHGWDRHWRNARTLSSHNPTPNRLVSIGDHDLNGTSPYRAWLSGIDLRGRG</sequence>
<dbReference type="EMBL" id="NGFO01000016">
    <property type="protein sequence ID" value="OUC78037.1"/>
    <property type="molecule type" value="Genomic_DNA"/>
</dbReference>
<dbReference type="STRING" id="417102.CA982_14800"/>